<feature type="active site" description="Proton acceptor; specific for D-alanine" evidence="4">
    <location>
        <position position="35"/>
    </location>
</feature>
<dbReference type="Proteomes" id="UP000003277">
    <property type="component" value="Unassembled WGS sequence"/>
</dbReference>
<gene>
    <name evidence="8" type="ORF">HMPREF9453_01613</name>
</gene>
<dbReference type="UniPathway" id="UPA00042">
    <property type="reaction ID" value="UER00497"/>
</dbReference>
<evidence type="ECO:0000256" key="2">
    <source>
        <dbReference type="ARBA" id="ARBA00022898"/>
    </source>
</evidence>
<dbReference type="SMART" id="SM01005">
    <property type="entry name" value="Ala_racemase_C"/>
    <property type="match status" value="1"/>
</dbReference>
<keyword evidence="9" id="KW-1185">Reference proteome</keyword>
<dbReference type="GO" id="GO:0030170">
    <property type="term" value="F:pyridoxal phosphate binding"/>
    <property type="evidence" value="ECO:0007669"/>
    <property type="project" value="UniProtKB-UniRule"/>
</dbReference>
<evidence type="ECO:0000313" key="8">
    <source>
        <dbReference type="EMBL" id="EHO62488.1"/>
    </source>
</evidence>
<dbReference type="HOGENOM" id="CLU_028393_2_2_9"/>
<organism evidence="8 9">
    <name type="scientific">Dialister succinatiphilus YIT 11850</name>
    <dbReference type="NCBI Taxonomy" id="742743"/>
    <lineage>
        <taxon>Bacteria</taxon>
        <taxon>Bacillati</taxon>
        <taxon>Bacillota</taxon>
        <taxon>Negativicutes</taxon>
        <taxon>Veillonellales</taxon>
        <taxon>Veillonellaceae</taxon>
        <taxon>Dialister</taxon>
    </lineage>
</organism>
<keyword evidence="3 4" id="KW-0413">Isomerase</keyword>
<dbReference type="InterPro" id="IPR009006">
    <property type="entry name" value="Ala_racemase/Decarboxylase_C"/>
</dbReference>
<dbReference type="HAMAP" id="MF_01201">
    <property type="entry name" value="Ala_racemase"/>
    <property type="match status" value="1"/>
</dbReference>
<dbReference type="RefSeq" id="WP_008860107.1">
    <property type="nucleotide sequence ID" value="NZ_JH591188.1"/>
</dbReference>
<evidence type="ECO:0000313" key="9">
    <source>
        <dbReference type="Proteomes" id="UP000003277"/>
    </source>
</evidence>
<sequence length="366" mass="40150">MPVSYMEINLNALRHNLRVIRQHLPKEVNVLAVVKANAYGHGAVETLRIAMEEGYTAAAVARVEEGAKLREAGFTCPIYVLGLPLPEDMLMGVKYDLTLPVDDTVDLDAFEDIAKGAGKTVEVMMPIDTGMNRIGTHPEDVKPFLKKLAGYPHLHLHGTWTHMATADCKDKSAALKQLDRFDEAIAQMPVTDDFVISSANSAGVIDIPKSWHNLARPGIIIYGPQPSDEMEHKLDLQYVMRIVSHVTHVQTLHKGEAIGYGGTYVADKDMKTATVPIGYADGYPRCLSNKGEVLIGGKRCPIVGRICMDQFMVAVDDSVKPGDEVILMGRQGEGEITLDEVAKTAGTIPHEITCDLKRIPRVFVEK</sequence>
<dbReference type="FunFam" id="3.20.20.10:FF:000002">
    <property type="entry name" value="Alanine racemase"/>
    <property type="match status" value="1"/>
</dbReference>
<dbReference type="PATRIC" id="fig|742743.3.peg.1645"/>
<evidence type="ECO:0000259" key="7">
    <source>
        <dbReference type="SMART" id="SM01005"/>
    </source>
</evidence>
<dbReference type="InterPro" id="IPR011079">
    <property type="entry name" value="Ala_racemase_C"/>
</dbReference>
<dbReference type="PROSITE" id="PS00395">
    <property type="entry name" value="ALANINE_RACEMASE"/>
    <property type="match status" value="1"/>
</dbReference>
<comment type="cofactor">
    <cofactor evidence="1 4 5">
        <name>pyridoxal 5'-phosphate</name>
        <dbReference type="ChEBI" id="CHEBI:597326"/>
    </cofactor>
</comment>
<comment type="caution">
    <text evidence="8">The sequence shown here is derived from an EMBL/GenBank/DDBJ whole genome shotgun (WGS) entry which is preliminary data.</text>
</comment>
<dbReference type="GO" id="GO:0008784">
    <property type="term" value="F:alanine racemase activity"/>
    <property type="evidence" value="ECO:0007669"/>
    <property type="project" value="UniProtKB-UniRule"/>
</dbReference>
<dbReference type="OrthoDB" id="9813814at2"/>
<dbReference type="AlphaFoldDB" id="H1D1X5"/>
<dbReference type="SUPFAM" id="SSF51419">
    <property type="entry name" value="PLP-binding barrel"/>
    <property type="match status" value="1"/>
</dbReference>
<comment type="function">
    <text evidence="4">Catalyzes the interconversion of L-alanine and D-alanine. May also act on other amino acids.</text>
</comment>
<comment type="catalytic activity">
    <reaction evidence="4">
        <text>L-alanine = D-alanine</text>
        <dbReference type="Rhea" id="RHEA:20249"/>
        <dbReference type="ChEBI" id="CHEBI:57416"/>
        <dbReference type="ChEBI" id="CHEBI:57972"/>
        <dbReference type="EC" id="5.1.1.1"/>
    </reaction>
</comment>
<feature type="modified residue" description="N6-(pyridoxal phosphate)lysine" evidence="4 5">
    <location>
        <position position="35"/>
    </location>
</feature>
<proteinExistence type="inferred from homology"/>
<feature type="binding site" evidence="4 6">
    <location>
        <position position="308"/>
    </location>
    <ligand>
        <name>substrate</name>
    </ligand>
</feature>
<dbReference type="PANTHER" id="PTHR30511">
    <property type="entry name" value="ALANINE RACEMASE"/>
    <property type="match status" value="1"/>
</dbReference>
<dbReference type="GO" id="GO:0005829">
    <property type="term" value="C:cytosol"/>
    <property type="evidence" value="ECO:0007669"/>
    <property type="project" value="TreeGrafter"/>
</dbReference>
<dbReference type="Pfam" id="PF00842">
    <property type="entry name" value="Ala_racemase_C"/>
    <property type="match status" value="1"/>
</dbReference>
<accession>H1D1X5</accession>
<dbReference type="STRING" id="742743.HMPREF9453_01613"/>
<dbReference type="Gene3D" id="2.40.37.10">
    <property type="entry name" value="Lyase, Ornithine Decarboxylase, Chain A, domain 1"/>
    <property type="match status" value="1"/>
</dbReference>
<dbReference type="PRINTS" id="PR00992">
    <property type="entry name" value="ALARACEMASE"/>
</dbReference>
<dbReference type="EMBL" id="ADLT01000052">
    <property type="protein sequence ID" value="EHO62488.1"/>
    <property type="molecule type" value="Genomic_DNA"/>
</dbReference>
<dbReference type="Pfam" id="PF01168">
    <property type="entry name" value="Ala_racemase_N"/>
    <property type="match status" value="1"/>
</dbReference>
<feature type="binding site" evidence="4 6">
    <location>
        <position position="133"/>
    </location>
    <ligand>
        <name>substrate</name>
    </ligand>
</feature>
<protein>
    <recommendedName>
        <fullName evidence="4">Alanine racemase</fullName>
        <ecNumber evidence="4">5.1.1.1</ecNumber>
    </recommendedName>
</protein>
<dbReference type="InterPro" id="IPR000821">
    <property type="entry name" value="Ala_racemase"/>
</dbReference>
<name>H1D1X5_9FIRM</name>
<comment type="similarity">
    <text evidence="4">Belongs to the alanine racemase family.</text>
</comment>
<evidence type="ECO:0000256" key="6">
    <source>
        <dbReference type="PIRSR" id="PIRSR600821-52"/>
    </source>
</evidence>
<evidence type="ECO:0000256" key="5">
    <source>
        <dbReference type="PIRSR" id="PIRSR600821-50"/>
    </source>
</evidence>
<dbReference type="InterPro" id="IPR001608">
    <property type="entry name" value="Ala_racemase_N"/>
</dbReference>
<dbReference type="eggNOG" id="COG0787">
    <property type="taxonomic scope" value="Bacteria"/>
</dbReference>
<evidence type="ECO:0000256" key="4">
    <source>
        <dbReference type="HAMAP-Rule" id="MF_01201"/>
    </source>
</evidence>
<evidence type="ECO:0000256" key="3">
    <source>
        <dbReference type="ARBA" id="ARBA00023235"/>
    </source>
</evidence>
<dbReference type="CDD" id="cd00430">
    <property type="entry name" value="PLPDE_III_AR"/>
    <property type="match status" value="1"/>
</dbReference>
<dbReference type="EC" id="5.1.1.1" evidence="4"/>
<comment type="pathway">
    <text evidence="4">Amino-acid biosynthesis; D-alanine biosynthesis; D-alanine from L-alanine: step 1/1.</text>
</comment>
<keyword evidence="2 4" id="KW-0663">Pyridoxal phosphate</keyword>
<feature type="active site" description="Proton acceptor; specific for L-alanine" evidence="4">
    <location>
        <position position="260"/>
    </location>
</feature>
<dbReference type="GO" id="GO:0030632">
    <property type="term" value="P:D-alanine biosynthetic process"/>
    <property type="evidence" value="ECO:0007669"/>
    <property type="project" value="UniProtKB-UniRule"/>
</dbReference>
<feature type="domain" description="Alanine racemase C-terminal" evidence="7">
    <location>
        <begin position="239"/>
        <end position="364"/>
    </location>
</feature>
<dbReference type="Gene3D" id="3.20.20.10">
    <property type="entry name" value="Alanine racemase"/>
    <property type="match status" value="1"/>
</dbReference>
<dbReference type="NCBIfam" id="TIGR00492">
    <property type="entry name" value="alr"/>
    <property type="match status" value="1"/>
</dbReference>
<dbReference type="SUPFAM" id="SSF50621">
    <property type="entry name" value="Alanine racemase C-terminal domain-like"/>
    <property type="match status" value="1"/>
</dbReference>
<reference evidence="8 9" key="1">
    <citation type="submission" date="2011-11" db="EMBL/GenBank/DDBJ databases">
        <title>The Genome Sequence of Dialister succinatiphilus YIT 11850.</title>
        <authorList>
            <consortium name="The Broad Institute Genome Sequencing Platform"/>
            <person name="Earl A."/>
            <person name="Ward D."/>
            <person name="Feldgarden M."/>
            <person name="Gevers D."/>
            <person name="Morotomi M."/>
            <person name="Young S.K."/>
            <person name="Zeng Q."/>
            <person name="Gargeya S."/>
            <person name="Fitzgerald M."/>
            <person name="Haas B."/>
            <person name="Abouelleil A."/>
            <person name="Alvarado L."/>
            <person name="Arachchi H.M."/>
            <person name="Berlin A."/>
            <person name="Brown A."/>
            <person name="Chapman S.B."/>
            <person name="Dunbar C."/>
            <person name="Gearin G."/>
            <person name="Goldberg J."/>
            <person name="Griggs A."/>
            <person name="Gujja S."/>
            <person name="Heiman D."/>
            <person name="Howarth C."/>
            <person name="Lui A."/>
            <person name="MacDonald P.J.P."/>
            <person name="Montmayeur A."/>
            <person name="Murphy C."/>
            <person name="Neiman D."/>
            <person name="Pearson M."/>
            <person name="Priest M."/>
            <person name="Roberts A."/>
            <person name="Saif S."/>
            <person name="Shea T."/>
            <person name="Sisk P."/>
            <person name="Stolte C."/>
            <person name="Sykes S."/>
            <person name="Wortman J."/>
            <person name="Nusbaum C."/>
            <person name="Birren B."/>
        </authorList>
    </citation>
    <scope>NUCLEOTIDE SEQUENCE [LARGE SCALE GENOMIC DNA]</scope>
    <source>
        <strain evidence="8 9">YIT 11850</strain>
    </source>
</reference>
<dbReference type="InterPro" id="IPR029066">
    <property type="entry name" value="PLP-binding_barrel"/>
</dbReference>
<dbReference type="InterPro" id="IPR020622">
    <property type="entry name" value="Ala_racemase_pyridoxalP-BS"/>
</dbReference>
<evidence type="ECO:0000256" key="1">
    <source>
        <dbReference type="ARBA" id="ARBA00001933"/>
    </source>
</evidence>
<dbReference type="PANTHER" id="PTHR30511:SF0">
    <property type="entry name" value="ALANINE RACEMASE, CATABOLIC-RELATED"/>
    <property type="match status" value="1"/>
</dbReference>